<evidence type="ECO:0000313" key="1">
    <source>
        <dbReference type="EMBL" id="PIT87833.1"/>
    </source>
</evidence>
<protein>
    <recommendedName>
        <fullName evidence="3">Rrf2 family transcriptional regulator</fullName>
    </recommendedName>
</protein>
<dbReference type="Gene3D" id="1.10.10.10">
    <property type="entry name" value="Winged helix-like DNA-binding domain superfamily/Winged helix DNA-binding domain"/>
    <property type="match status" value="1"/>
</dbReference>
<dbReference type="InterPro" id="IPR036388">
    <property type="entry name" value="WH-like_DNA-bd_sf"/>
</dbReference>
<dbReference type="EMBL" id="PFBX01000005">
    <property type="protein sequence ID" value="PIT87833.1"/>
    <property type="molecule type" value="Genomic_DNA"/>
</dbReference>
<comment type="caution">
    <text evidence="1">The sequence shown here is derived from an EMBL/GenBank/DDBJ whole genome shotgun (WGS) entry which is preliminary data.</text>
</comment>
<dbReference type="Pfam" id="PF02082">
    <property type="entry name" value="Rrf2"/>
    <property type="match status" value="1"/>
</dbReference>
<evidence type="ECO:0000313" key="2">
    <source>
        <dbReference type="Proteomes" id="UP000231183"/>
    </source>
</evidence>
<name>A0A2M6W4W2_9BACT</name>
<accession>A0A2M6W4W2</accession>
<dbReference type="GO" id="GO:0005829">
    <property type="term" value="C:cytosol"/>
    <property type="evidence" value="ECO:0007669"/>
    <property type="project" value="TreeGrafter"/>
</dbReference>
<evidence type="ECO:0008006" key="3">
    <source>
        <dbReference type="Google" id="ProtNLM"/>
    </source>
</evidence>
<sequence>MISLRKETEYAIQFIQYLSKNKNKCCSLKIFAEKSKISFYFMQKIARKLSQNNIIMASHGVSGGYALKAPNYKINLLKIVQVMENGVKLLPCVNSINNCNRALKRCPVRTMMCKINKKFITAMNKIDIF</sequence>
<dbReference type="NCBIfam" id="TIGR00738">
    <property type="entry name" value="rrf2_super"/>
    <property type="match status" value="1"/>
</dbReference>
<dbReference type="SUPFAM" id="SSF46785">
    <property type="entry name" value="Winged helix' DNA-binding domain"/>
    <property type="match status" value="1"/>
</dbReference>
<dbReference type="PROSITE" id="PS51197">
    <property type="entry name" value="HTH_RRF2_2"/>
    <property type="match status" value="1"/>
</dbReference>
<dbReference type="PANTHER" id="PTHR33221">
    <property type="entry name" value="WINGED HELIX-TURN-HELIX TRANSCRIPTIONAL REGULATOR, RRF2 FAMILY"/>
    <property type="match status" value="1"/>
</dbReference>
<dbReference type="PANTHER" id="PTHR33221:SF2">
    <property type="entry name" value="TRANSCRIPTIONAL REGULATOR"/>
    <property type="match status" value="1"/>
</dbReference>
<organism evidence="1 2">
    <name type="scientific">Candidatus Magasanikbacteria bacterium CG10_big_fil_rev_8_21_14_0_10_40_10</name>
    <dbReference type="NCBI Taxonomy" id="1974648"/>
    <lineage>
        <taxon>Bacteria</taxon>
        <taxon>Candidatus Magasanikiibacteriota</taxon>
    </lineage>
</organism>
<gene>
    <name evidence="1" type="ORF">COU31_00690</name>
</gene>
<reference evidence="2" key="1">
    <citation type="submission" date="2017-09" db="EMBL/GenBank/DDBJ databases">
        <title>Depth-based differentiation of microbial function through sediment-hosted aquifers and enrichment of novel symbionts in the deep terrestrial subsurface.</title>
        <authorList>
            <person name="Probst A.J."/>
            <person name="Ladd B."/>
            <person name="Jarett J.K."/>
            <person name="Geller-Mcgrath D.E."/>
            <person name="Sieber C.M.K."/>
            <person name="Emerson J.B."/>
            <person name="Anantharaman K."/>
            <person name="Thomas B.C."/>
            <person name="Malmstrom R."/>
            <person name="Stieglmeier M."/>
            <person name="Klingl A."/>
            <person name="Woyke T."/>
            <person name="Ryan C.M."/>
            <person name="Banfield J.F."/>
        </authorList>
    </citation>
    <scope>NUCLEOTIDE SEQUENCE [LARGE SCALE GENOMIC DNA]</scope>
</reference>
<dbReference type="AlphaFoldDB" id="A0A2M6W4W2"/>
<dbReference type="InterPro" id="IPR000944">
    <property type="entry name" value="Tscrpt_reg_Rrf2"/>
</dbReference>
<dbReference type="InterPro" id="IPR036390">
    <property type="entry name" value="WH_DNA-bd_sf"/>
</dbReference>
<proteinExistence type="predicted"/>
<dbReference type="GO" id="GO:0003700">
    <property type="term" value="F:DNA-binding transcription factor activity"/>
    <property type="evidence" value="ECO:0007669"/>
    <property type="project" value="TreeGrafter"/>
</dbReference>
<dbReference type="Proteomes" id="UP000231183">
    <property type="component" value="Unassembled WGS sequence"/>
</dbReference>